<keyword evidence="3" id="KW-1185">Reference proteome</keyword>
<evidence type="ECO:0000313" key="3">
    <source>
        <dbReference type="Proteomes" id="UP001189429"/>
    </source>
</evidence>
<sequence length="102" mass="10877">MARQAMRSGTSTETLRRECSTAAAAVASSGSPTTWALKPSADTSTRSEAPHLSANVLQARARVGRPSFIYNQRPHADLLRQKVLSGNDRGGIAKGKVENQLT</sequence>
<organism evidence="2 3">
    <name type="scientific">Prorocentrum cordatum</name>
    <dbReference type="NCBI Taxonomy" id="2364126"/>
    <lineage>
        <taxon>Eukaryota</taxon>
        <taxon>Sar</taxon>
        <taxon>Alveolata</taxon>
        <taxon>Dinophyceae</taxon>
        <taxon>Prorocentrales</taxon>
        <taxon>Prorocentraceae</taxon>
        <taxon>Prorocentrum</taxon>
    </lineage>
</organism>
<feature type="region of interest" description="Disordered" evidence="1">
    <location>
        <begin position="1"/>
        <end position="52"/>
    </location>
</feature>
<comment type="caution">
    <text evidence="2">The sequence shown here is derived from an EMBL/GenBank/DDBJ whole genome shotgun (WGS) entry which is preliminary data.</text>
</comment>
<evidence type="ECO:0000313" key="2">
    <source>
        <dbReference type="EMBL" id="CAK0855539.1"/>
    </source>
</evidence>
<dbReference type="EMBL" id="CAUYUJ010015562">
    <property type="protein sequence ID" value="CAK0855539.1"/>
    <property type="molecule type" value="Genomic_DNA"/>
</dbReference>
<reference evidence="2" key="1">
    <citation type="submission" date="2023-10" db="EMBL/GenBank/DDBJ databases">
        <authorList>
            <person name="Chen Y."/>
            <person name="Shah S."/>
            <person name="Dougan E. K."/>
            <person name="Thang M."/>
            <person name="Chan C."/>
        </authorList>
    </citation>
    <scope>NUCLEOTIDE SEQUENCE [LARGE SCALE GENOMIC DNA]</scope>
</reference>
<proteinExistence type="predicted"/>
<dbReference type="Proteomes" id="UP001189429">
    <property type="component" value="Unassembled WGS sequence"/>
</dbReference>
<evidence type="ECO:0000256" key="1">
    <source>
        <dbReference type="SAM" id="MobiDB-lite"/>
    </source>
</evidence>
<gene>
    <name evidence="2" type="ORF">PCOR1329_LOCUS46257</name>
</gene>
<name>A0ABN9U8N2_9DINO</name>
<protein>
    <submittedName>
        <fullName evidence="2">Uncharacterized protein</fullName>
    </submittedName>
</protein>
<feature type="compositionally biased region" description="Low complexity" evidence="1">
    <location>
        <begin position="20"/>
        <end position="34"/>
    </location>
</feature>
<accession>A0ABN9U8N2</accession>